<feature type="transmembrane region" description="Helical" evidence="1">
    <location>
        <begin position="145"/>
        <end position="166"/>
    </location>
</feature>
<keyword evidence="1" id="KW-0812">Transmembrane</keyword>
<reference evidence="5" key="1">
    <citation type="submission" date="2016-09" db="EMBL/GenBank/DDBJ databases">
        <authorList>
            <person name="Lysoe E."/>
        </authorList>
    </citation>
    <scope>NUCLEOTIDE SEQUENCE [LARGE SCALE GENOMIC DNA]</scope>
    <source>
        <strain evidence="5">LJ96T</strain>
    </source>
</reference>
<keyword evidence="1" id="KW-1133">Transmembrane helix</keyword>
<dbReference type="InterPro" id="IPR043968">
    <property type="entry name" value="SGNH"/>
</dbReference>
<dbReference type="Proteomes" id="UP000182987">
    <property type="component" value="Chromosome"/>
</dbReference>
<evidence type="ECO:0000313" key="5">
    <source>
        <dbReference type="Proteomes" id="UP000182987"/>
    </source>
</evidence>
<dbReference type="RefSeq" id="WP_046968551.1">
    <property type="nucleotide sequence ID" value="NZ_CP017480.1"/>
</dbReference>
<feature type="transmembrane region" description="Helical" evidence="1">
    <location>
        <begin position="362"/>
        <end position="386"/>
    </location>
</feature>
<dbReference type="GO" id="GO:0009103">
    <property type="term" value="P:lipopolysaccharide biosynthetic process"/>
    <property type="evidence" value="ECO:0007669"/>
    <property type="project" value="TreeGrafter"/>
</dbReference>
<evidence type="ECO:0000313" key="4">
    <source>
        <dbReference type="EMBL" id="APG04416.1"/>
    </source>
</evidence>
<gene>
    <name evidence="4" type="ORF">BJI69_11240</name>
</gene>
<dbReference type="OrthoDB" id="9767863at2"/>
<feature type="domain" description="SGNH" evidence="3">
    <location>
        <begin position="440"/>
        <end position="680"/>
    </location>
</feature>
<name>A0A1L3ETN2_9GAMM</name>
<dbReference type="GO" id="GO:0016747">
    <property type="term" value="F:acyltransferase activity, transferring groups other than amino-acyl groups"/>
    <property type="evidence" value="ECO:0007669"/>
    <property type="project" value="InterPro"/>
</dbReference>
<dbReference type="KEGG" id="lrz:BJI69_11240"/>
<organism evidence="4 5">
    <name type="scientific">Luteibacter rhizovicinus DSM 16549</name>
    <dbReference type="NCBI Taxonomy" id="1440763"/>
    <lineage>
        <taxon>Bacteria</taxon>
        <taxon>Pseudomonadati</taxon>
        <taxon>Pseudomonadota</taxon>
        <taxon>Gammaproteobacteria</taxon>
        <taxon>Lysobacterales</taxon>
        <taxon>Rhodanobacteraceae</taxon>
        <taxon>Luteibacter</taxon>
    </lineage>
</organism>
<evidence type="ECO:0000256" key="1">
    <source>
        <dbReference type="SAM" id="Phobius"/>
    </source>
</evidence>
<keyword evidence="5" id="KW-1185">Reference proteome</keyword>
<accession>A0A1L3ETN2</accession>
<dbReference type="Pfam" id="PF01757">
    <property type="entry name" value="Acyl_transf_3"/>
    <property type="match status" value="1"/>
</dbReference>
<feature type="transmembrane region" description="Helical" evidence="1">
    <location>
        <begin position="302"/>
        <end position="323"/>
    </location>
</feature>
<dbReference type="Pfam" id="PF19040">
    <property type="entry name" value="SGNH"/>
    <property type="match status" value="1"/>
</dbReference>
<dbReference type="AlphaFoldDB" id="A0A1L3ETN2"/>
<feature type="transmembrane region" description="Helical" evidence="1">
    <location>
        <begin position="262"/>
        <end position="281"/>
    </location>
</feature>
<proteinExistence type="predicted"/>
<feature type="transmembrane region" description="Helical" evidence="1">
    <location>
        <begin position="78"/>
        <end position="99"/>
    </location>
</feature>
<feature type="domain" description="Acyltransferase 3" evidence="2">
    <location>
        <begin position="12"/>
        <end position="346"/>
    </location>
</feature>
<feature type="transmembrane region" description="Helical" evidence="1">
    <location>
        <begin position="238"/>
        <end position="256"/>
    </location>
</feature>
<protein>
    <recommendedName>
        <fullName evidence="6">Acyltransferase</fullName>
    </recommendedName>
</protein>
<dbReference type="InterPro" id="IPR050879">
    <property type="entry name" value="Acyltransferase_3"/>
</dbReference>
<feature type="transmembrane region" description="Helical" evidence="1">
    <location>
        <begin position="199"/>
        <end position="218"/>
    </location>
</feature>
<feature type="transmembrane region" description="Helical" evidence="1">
    <location>
        <begin position="37"/>
        <end position="57"/>
    </location>
</feature>
<keyword evidence="1" id="KW-0472">Membrane</keyword>
<dbReference type="PANTHER" id="PTHR23028">
    <property type="entry name" value="ACETYLTRANSFERASE"/>
    <property type="match status" value="1"/>
</dbReference>
<feature type="transmembrane region" description="Helical" evidence="1">
    <location>
        <begin position="12"/>
        <end position="31"/>
    </location>
</feature>
<dbReference type="GO" id="GO:0016020">
    <property type="term" value="C:membrane"/>
    <property type="evidence" value="ECO:0007669"/>
    <property type="project" value="TreeGrafter"/>
</dbReference>
<evidence type="ECO:0008006" key="6">
    <source>
        <dbReference type="Google" id="ProtNLM"/>
    </source>
</evidence>
<feature type="transmembrane region" description="Helical" evidence="1">
    <location>
        <begin position="329"/>
        <end position="350"/>
    </location>
</feature>
<dbReference type="EMBL" id="CP017480">
    <property type="protein sequence ID" value="APG04416.1"/>
    <property type="molecule type" value="Genomic_DNA"/>
</dbReference>
<dbReference type="PANTHER" id="PTHR23028:SF53">
    <property type="entry name" value="ACYL_TRANSF_3 DOMAIN-CONTAINING PROTEIN"/>
    <property type="match status" value="1"/>
</dbReference>
<dbReference type="InterPro" id="IPR002656">
    <property type="entry name" value="Acyl_transf_3_dom"/>
</dbReference>
<evidence type="ECO:0000259" key="2">
    <source>
        <dbReference type="Pfam" id="PF01757"/>
    </source>
</evidence>
<feature type="transmembrane region" description="Helical" evidence="1">
    <location>
        <begin position="173"/>
        <end position="193"/>
    </location>
</feature>
<dbReference type="STRING" id="1440763.BJI69_11240"/>
<evidence type="ECO:0000259" key="3">
    <source>
        <dbReference type="Pfam" id="PF19040"/>
    </source>
</evidence>
<sequence length="698" mass="76719">MTPTSQRHAYLPYVDGLRAIAVLAVVLYHLNPAWLPGGFAGVDIFFVISGFVVAASVGDRERTSFPSFMSYFLSRRMLRIAPALIVCLLVTGLVAAVFIPDAWLSESNQRTGRYAFFGFGNLMLARFGNDYFSPISEYNPYTHTWSLGVEEQFYLLFPVLFWLWSFGGRWRHVVAGLFVAGGLWSFGHAMQIGSSDHASAFYLLASRFWELAVGVLLYLGMAMAGRRFDTIDPVTPRWLFPAGALVFSVLLVSLVTSQPARFPAPGAVLPVLATAALLGMLHGRPMSFPFVRALTWHPMLRIGRLSYSLYLWHWPVFVLFRWTVGTGSFATRIAALAIAVILAVLSWRYVETPVRRAPRLKAMRRVAVVGCGVVALYAGMWISGWVDSQQPSLSISAVSRHADDWYPSRKATVTNAAGCSVTPAREKVGDGFRVVFERKACNDPVTAPDVFAIGDSHAMAYGTMFSAYALETGAKVTLYNNGGCPFLGLQPWRDRAPRCLKVAGQALEHMLPRLGAGDVVFMPSLRVPRFVDQWDRLPQDDIPELVFGAAAAKERETAMLDGEKVLQRIQATGARAMLEAPDLVMKAPLFRCADVWTTTNPVCADGTVVNRAEFERLRAPMLASLHDMVGQVPGSIVWDPFPVICPVGGDCNGFLGGRPLFFDGDHLSGFANRLLLPSFTQAVRRLHDTSSSIAATAD</sequence>